<keyword evidence="3" id="KW-1185">Reference proteome</keyword>
<evidence type="ECO:0000256" key="1">
    <source>
        <dbReference type="SAM" id="MobiDB-lite"/>
    </source>
</evidence>
<dbReference type="GO" id="GO:0000492">
    <property type="term" value="P:box C/D snoRNP assembly"/>
    <property type="evidence" value="ECO:0007669"/>
    <property type="project" value="InterPro"/>
</dbReference>
<feature type="region of interest" description="Disordered" evidence="1">
    <location>
        <begin position="172"/>
        <end position="232"/>
    </location>
</feature>
<evidence type="ECO:0000313" key="2">
    <source>
        <dbReference type="EMBL" id="KAF2112949.1"/>
    </source>
</evidence>
<feature type="compositionally biased region" description="Low complexity" evidence="1">
    <location>
        <begin position="1"/>
        <end position="13"/>
    </location>
</feature>
<dbReference type="Proteomes" id="UP000799770">
    <property type="component" value="Unassembled WGS sequence"/>
</dbReference>
<proteinExistence type="predicted"/>
<dbReference type="PANTHER" id="PTHR38489">
    <property type="entry name" value="HISTONE CHAPERONE DOMAIN-CONTAINING PROTEIN"/>
    <property type="match status" value="1"/>
</dbReference>
<dbReference type="InterPro" id="IPR027921">
    <property type="entry name" value="NOPCHAP1"/>
</dbReference>
<organism evidence="2 3">
    <name type="scientific">Lophiotrema nucula</name>
    <dbReference type="NCBI Taxonomy" id="690887"/>
    <lineage>
        <taxon>Eukaryota</taxon>
        <taxon>Fungi</taxon>
        <taxon>Dikarya</taxon>
        <taxon>Ascomycota</taxon>
        <taxon>Pezizomycotina</taxon>
        <taxon>Dothideomycetes</taxon>
        <taxon>Pleosporomycetidae</taxon>
        <taxon>Pleosporales</taxon>
        <taxon>Lophiotremataceae</taxon>
        <taxon>Lophiotrema</taxon>
    </lineage>
</organism>
<gene>
    <name evidence="2" type="ORF">BDV96DRAFT_648573</name>
</gene>
<feature type="compositionally biased region" description="Acidic residues" evidence="1">
    <location>
        <begin position="195"/>
        <end position="209"/>
    </location>
</feature>
<feature type="region of interest" description="Disordered" evidence="1">
    <location>
        <begin position="1"/>
        <end position="141"/>
    </location>
</feature>
<dbReference type="EMBL" id="ML977329">
    <property type="protein sequence ID" value="KAF2112949.1"/>
    <property type="molecule type" value="Genomic_DNA"/>
</dbReference>
<accession>A0A6A5Z0I7</accession>
<protein>
    <submittedName>
        <fullName evidence="2">Uncharacterized protein</fullName>
    </submittedName>
</protein>
<feature type="compositionally biased region" description="Low complexity" evidence="1">
    <location>
        <begin position="45"/>
        <end position="58"/>
    </location>
</feature>
<feature type="compositionally biased region" description="Basic and acidic residues" evidence="1">
    <location>
        <begin position="210"/>
        <end position="232"/>
    </location>
</feature>
<dbReference type="Pfam" id="PF15370">
    <property type="entry name" value="NOPCHAP1"/>
    <property type="match status" value="1"/>
</dbReference>
<evidence type="ECO:0000313" key="3">
    <source>
        <dbReference type="Proteomes" id="UP000799770"/>
    </source>
</evidence>
<sequence length="232" mass="25337">MSAPSDSADASPANVMSPKKRLRDAEACSHRRLRVKLSPHAQAHDSSASEPSISDESALISTTVGEEDTEPSDVDTDSESELSESSEEPSSESSSDEEELEDDPDDELAMENEDENGVVNLRAHRGKKPKIKLGRDDLGPDLRPFLANFLPEMKKANEELEVQKNAGTLKGLEHTNEEEEQHIEMDLGLGVLEEKDPDAESSSESDSDERDIMGKLMAREPKESAGIHEVGT</sequence>
<feature type="compositionally biased region" description="Acidic residues" evidence="1">
    <location>
        <begin position="65"/>
        <end position="116"/>
    </location>
</feature>
<feature type="compositionally biased region" description="Basic residues" evidence="1">
    <location>
        <begin position="122"/>
        <end position="132"/>
    </location>
</feature>
<dbReference type="AlphaFoldDB" id="A0A6A5Z0I7"/>
<name>A0A6A5Z0I7_9PLEO</name>
<reference evidence="2" key="1">
    <citation type="journal article" date="2020" name="Stud. Mycol.">
        <title>101 Dothideomycetes genomes: a test case for predicting lifestyles and emergence of pathogens.</title>
        <authorList>
            <person name="Haridas S."/>
            <person name="Albert R."/>
            <person name="Binder M."/>
            <person name="Bloem J."/>
            <person name="Labutti K."/>
            <person name="Salamov A."/>
            <person name="Andreopoulos B."/>
            <person name="Baker S."/>
            <person name="Barry K."/>
            <person name="Bills G."/>
            <person name="Bluhm B."/>
            <person name="Cannon C."/>
            <person name="Castanera R."/>
            <person name="Culley D."/>
            <person name="Daum C."/>
            <person name="Ezra D."/>
            <person name="Gonzalez J."/>
            <person name="Henrissat B."/>
            <person name="Kuo A."/>
            <person name="Liang C."/>
            <person name="Lipzen A."/>
            <person name="Lutzoni F."/>
            <person name="Magnuson J."/>
            <person name="Mondo S."/>
            <person name="Nolan M."/>
            <person name="Ohm R."/>
            <person name="Pangilinan J."/>
            <person name="Park H.-J."/>
            <person name="Ramirez L."/>
            <person name="Alfaro M."/>
            <person name="Sun H."/>
            <person name="Tritt A."/>
            <person name="Yoshinaga Y."/>
            <person name="Zwiers L.-H."/>
            <person name="Turgeon B."/>
            <person name="Goodwin S."/>
            <person name="Spatafora J."/>
            <person name="Crous P."/>
            <person name="Grigoriev I."/>
        </authorList>
    </citation>
    <scope>NUCLEOTIDE SEQUENCE</scope>
    <source>
        <strain evidence="2">CBS 627.86</strain>
    </source>
</reference>
<dbReference type="PANTHER" id="PTHR38489:SF1">
    <property type="entry name" value="HISTONE CHAPERONE DOMAIN-CONTAINING PROTEIN"/>
    <property type="match status" value="1"/>
</dbReference>
<dbReference type="OrthoDB" id="1112980at2759"/>